<dbReference type="RefSeq" id="WP_085007818.1">
    <property type="nucleotide sequence ID" value="NZ_MWPR01000096.1"/>
</dbReference>
<protein>
    <submittedName>
        <fullName evidence="1">Uncharacterized protein</fullName>
    </submittedName>
</protein>
<gene>
    <name evidence="1" type="ORF">B2M27_26695</name>
</gene>
<dbReference type="EMBL" id="MWPR01000096">
    <property type="protein sequence ID" value="ORJ47308.1"/>
    <property type="molecule type" value="Genomic_DNA"/>
</dbReference>
<dbReference type="Gene3D" id="1.10.10.10">
    <property type="entry name" value="Winged helix-like DNA-binding domain superfamily/Winged helix DNA-binding domain"/>
    <property type="match status" value="1"/>
</dbReference>
<evidence type="ECO:0000313" key="1">
    <source>
        <dbReference type="EMBL" id="ORJ47308.1"/>
    </source>
</evidence>
<dbReference type="InterPro" id="IPR036390">
    <property type="entry name" value="WH_DNA-bd_sf"/>
</dbReference>
<dbReference type="Pfam" id="PF01475">
    <property type="entry name" value="FUR"/>
    <property type="match status" value="1"/>
</dbReference>
<sequence>MFARKCIRKTIPRQYIIKVMENNNSEFLQVTEIYFLMKESQKIALNVIYRTTRDLYRAGILERRWDENNGRLTYRLIDTPK</sequence>
<dbReference type="InterPro" id="IPR036388">
    <property type="entry name" value="WH-like_DNA-bd_sf"/>
</dbReference>
<comment type="caution">
    <text evidence="1">The sequence shown here is derived from an EMBL/GenBank/DDBJ whole genome shotgun (WGS) entry which is preliminary data.</text>
</comment>
<reference evidence="1 2" key="1">
    <citation type="submission" date="2017-02" db="EMBL/GenBank/DDBJ databases">
        <title>Draft genome sequence of a Kluyvera intermedia isolate from a patient with a pancreatic abscess.</title>
        <authorList>
            <person name="Thele R."/>
        </authorList>
    </citation>
    <scope>NUCLEOTIDE SEQUENCE [LARGE SCALE GENOMIC DNA]</scope>
    <source>
        <strain evidence="1 2">FOSA7093</strain>
    </source>
</reference>
<keyword evidence="2" id="KW-1185">Reference proteome</keyword>
<organism evidence="1 2">
    <name type="scientific">Kluyvera intermedia</name>
    <name type="common">Enterobacter intermedius</name>
    <dbReference type="NCBI Taxonomy" id="61648"/>
    <lineage>
        <taxon>Bacteria</taxon>
        <taxon>Pseudomonadati</taxon>
        <taxon>Pseudomonadota</taxon>
        <taxon>Gammaproteobacteria</taxon>
        <taxon>Enterobacterales</taxon>
        <taxon>Enterobacteriaceae</taxon>
        <taxon>Kluyvera</taxon>
    </lineage>
</organism>
<dbReference type="Proteomes" id="UP000192521">
    <property type="component" value="Unassembled WGS sequence"/>
</dbReference>
<dbReference type="InterPro" id="IPR002481">
    <property type="entry name" value="FUR"/>
</dbReference>
<evidence type="ECO:0000313" key="2">
    <source>
        <dbReference type="Proteomes" id="UP000192521"/>
    </source>
</evidence>
<proteinExistence type="predicted"/>
<dbReference type="SUPFAM" id="SSF46785">
    <property type="entry name" value="Winged helix' DNA-binding domain"/>
    <property type="match status" value="1"/>
</dbReference>
<accession>A0ABX3U796</accession>
<name>A0ABX3U796_KLUIN</name>